<organism evidence="2 3">
    <name type="scientific">Flavobacterium beibuense</name>
    <dbReference type="NCBI Taxonomy" id="657326"/>
    <lineage>
        <taxon>Bacteria</taxon>
        <taxon>Pseudomonadati</taxon>
        <taxon>Bacteroidota</taxon>
        <taxon>Flavobacteriia</taxon>
        <taxon>Flavobacteriales</taxon>
        <taxon>Flavobacteriaceae</taxon>
        <taxon>Flavobacterium</taxon>
    </lineage>
</organism>
<reference evidence="2 3" key="1">
    <citation type="submission" date="2014-12" db="EMBL/GenBank/DDBJ databases">
        <title>Genome sequence of Flavobacterium beibuense RSKm HC5.</title>
        <authorList>
            <person name="Kim J.F."/>
            <person name="Song J.Y."/>
            <person name="Kwak M.-J."/>
            <person name="Lee S.-W."/>
        </authorList>
    </citation>
    <scope>NUCLEOTIDE SEQUENCE [LARGE SCALE GENOMIC DNA]</scope>
    <source>
        <strain evidence="2 3">RSKm HC5</strain>
    </source>
</reference>
<protein>
    <submittedName>
        <fullName evidence="2">Uncharacterized protein</fullName>
    </submittedName>
</protein>
<feature type="chain" id="PRO_5019145630" evidence="1">
    <location>
        <begin position="31"/>
        <end position="136"/>
    </location>
</feature>
<evidence type="ECO:0000313" key="2">
    <source>
        <dbReference type="EMBL" id="RYJ42728.1"/>
    </source>
</evidence>
<sequence length="136" mass="16202">MKMTSNKKTTRMKRIILLIVFAFASHLAMAQTDNGWQPWQKTSCYSKISFRLKYDGNNGEQHHWKIQFKSDYQNLISFNYNVTDKLQQYTITTHRKALNARQQSDEMDIYTKEEDIFLLVDKVSMTPYPENFIECE</sequence>
<name>A0A444WAK0_9FLAO</name>
<dbReference type="EMBL" id="JUIW01000006">
    <property type="protein sequence ID" value="RYJ42728.1"/>
    <property type="molecule type" value="Genomic_DNA"/>
</dbReference>
<dbReference type="Proteomes" id="UP000289775">
    <property type="component" value="Unassembled WGS sequence"/>
</dbReference>
<comment type="caution">
    <text evidence="2">The sequence shown here is derived from an EMBL/GenBank/DDBJ whole genome shotgun (WGS) entry which is preliminary data.</text>
</comment>
<accession>A0A444WAK0</accession>
<evidence type="ECO:0000313" key="3">
    <source>
        <dbReference type="Proteomes" id="UP000289775"/>
    </source>
</evidence>
<evidence type="ECO:0000256" key="1">
    <source>
        <dbReference type="SAM" id="SignalP"/>
    </source>
</evidence>
<dbReference type="AlphaFoldDB" id="A0A444WAK0"/>
<proteinExistence type="predicted"/>
<keyword evidence="1" id="KW-0732">Signal</keyword>
<keyword evidence="3" id="KW-1185">Reference proteome</keyword>
<gene>
    <name evidence="2" type="ORF">NU09_1827</name>
</gene>
<feature type="signal peptide" evidence="1">
    <location>
        <begin position="1"/>
        <end position="30"/>
    </location>
</feature>